<dbReference type="RefSeq" id="WP_135108633.1">
    <property type="nucleotide sequence ID" value="NZ_SRHY01000002.1"/>
</dbReference>
<protein>
    <submittedName>
        <fullName evidence="4">Uncharacterized protein</fullName>
    </submittedName>
</protein>
<evidence type="ECO:0000256" key="1">
    <source>
        <dbReference type="SAM" id="Phobius"/>
    </source>
</evidence>
<dbReference type="AlphaFoldDB" id="A0A4Y9AEJ3"/>
<feature type="transmembrane region" description="Helical" evidence="1">
    <location>
        <begin position="34"/>
        <end position="54"/>
    </location>
</feature>
<comment type="caution">
    <text evidence="4">The sequence shown here is derived from an EMBL/GenBank/DDBJ whole genome shotgun (WGS) entry which is preliminary data.</text>
</comment>
<feature type="domain" description="Sigma factor regulator N-terminal" evidence="3">
    <location>
        <begin position="25"/>
        <end position="116"/>
    </location>
</feature>
<gene>
    <name evidence="4" type="ORF">E4U82_03430</name>
</gene>
<evidence type="ECO:0000259" key="3">
    <source>
        <dbReference type="Pfam" id="PF13800"/>
    </source>
</evidence>
<keyword evidence="1" id="KW-1133">Transmembrane helix</keyword>
<keyword evidence="5" id="KW-1185">Reference proteome</keyword>
<evidence type="ECO:0000259" key="2">
    <source>
        <dbReference type="Pfam" id="PF13791"/>
    </source>
</evidence>
<dbReference type="Proteomes" id="UP000298484">
    <property type="component" value="Unassembled WGS sequence"/>
</dbReference>
<reference evidence="4 5" key="1">
    <citation type="submission" date="2019-03" db="EMBL/GenBank/DDBJ databases">
        <title>Genome sequence of Lentibacillus salicampi ATCC BAA-719.</title>
        <authorList>
            <person name="Maclea K.S."/>
            <person name="Simoes Junior M."/>
        </authorList>
    </citation>
    <scope>NUCLEOTIDE SEQUENCE [LARGE SCALE GENOMIC DNA]</scope>
    <source>
        <strain evidence="4 5">ATCC BAA-719</strain>
    </source>
</reference>
<evidence type="ECO:0000313" key="5">
    <source>
        <dbReference type="Proteomes" id="UP000298484"/>
    </source>
</evidence>
<feature type="domain" description="Sigma factor regulator C-terminal" evidence="2">
    <location>
        <begin position="179"/>
        <end position="336"/>
    </location>
</feature>
<keyword evidence="1" id="KW-0472">Membrane</keyword>
<dbReference type="InterPro" id="IPR025672">
    <property type="entry name" value="Sigma_reg_C_dom"/>
</dbReference>
<organism evidence="4 5">
    <name type="scientific">Lentibacillus salicampi</name>
    <dbReference type="NCBI Taxonomy" id="175306"/>
    <lineage>
        <taxon>Bacteria</taxon>
        <taxon>Bacillati</taxon>
        <taxon>Bacillota</taxon>
        <taxon>Bacilli</taxon>
        <taxon>Bacillales</taxon>
        <taxon>Bacillaceae</taxon>
        <taxon>Lentibacillus</taxon>
    </lineage>
</organism>
<name>A0A4Y9AEJ3_9BACI</name>
<dbReference type="Pfam" id="PF13791">
    <property type="entry name" value="Sigma_reg_C"/>
    <property type="match status" value="1"/>
</dbReference>
<dbReference type="EMBL" id="SRHY01000002">
    <property type="protein sequence ID" value="TFJ94318.1"/>
    <property type="molecule type" value="Genomic_DNA"/>
</dbReference>
<evidence type="ECO:0000313" key="4">
    <source>
        <dbReference type="EMBL" id="TFJ94318.1"/>
    </source>
</evidence>
<accession>A0A4Y9AEJ3</accession>
<sequence length="349" mass="40252">MKEDGDNMLDELKESDQSKFDKRSARKMVWRTRLSIGFTVVRILLLILFLYALYMIPVTMYYDMTGKQAGFDRLVTTLVETRYPGVEVDETLGHKAEINPFLTQSTTIKLYRNVGEWDVVVGEVKGKKRLFGDVNLTMNFDEKYLNGNHTYNFAVPPELLGKESSDGKSGPAEDLKNQLAKIDDGHVAQVQFSTKNAMKPNALLEKLDAYDVSTFRMPVYGGELTDFDIPHHGSGQFTFTRSLLLRPQIVYDENNRLSRSVFAFTDVTLEDSIDQFYKDIEWLVENGHYNGRRIDEERLDYIRKNGVQVYGAVVTGPIREIERLMEEEQFHQFHLGGIEVWNWDEKQGE</sequence>
<dbReference type="OrthoDB" id="2730366at2"/>
<dbReference type="Pfam" id="PF13800">
    <property type="entry name" value="Sigma_reg_N"/>
    <property type="match status" value="1"/>
</dbReference>
<dbReference type="InterPro" id="IPR029101">
    <property type="entry name" value="Sigma_reg_N"/>
</dbReference>
<proteinExistence type="predicted"/>
<keyword evidence="1" id="KW-0812">Transmembrane</keyword>